<evidence type="ECO:0000313" key="9">
    <source>
        <dbReference type="Proteomes" id="UP000245783"/>
    </source>
</evidence>
<feature type="compositionally biased region" description="Acidic residues" evidence="6">
    <location>
        <begin position="1"/>
        <end position="10"/>
    </location>
</feature>
<dbReference type="STRING" id="1522189.A0A316VR37"/>
<dbReference type="RefSeq" id="XP_025367237.1">
    <property type="nucleotide sequence ID" value="XM_025512028.1"/>
</dbReference>
<dbReference type="Pfam" id="PF00172">
    <property type="entry name" value="Zn_clus"/>
    <property type="match status" value="1"/>
</dbReference>
<keyword evidence="2" id="KW-0805">Transcription regulation</keyword>
<dbReference type="GO" id="GO:0008270">
    <property type="term" value="F:zinc ion binding"/>
    <property type="evidence" value="ECO:0007669"/>
    <property type="project" value="InterPro"/>
</dbReference>
<evidence type="ECO:0000256" key="4">
    <source>
        <dbReference type="ARBA" id="ARBA00023163"/>
    </source>
</evidence>
<dbReference type="CDD" id="cd00067">
    <property type="entry name" value="GAL4"/>
    <property type="match status" value="2"/>
</dbReference>
<dbReference type="InParanoid" id="A0A316VR37"/>
<dbReference type="PANTHER" id="PTHR31668:SF26">
    <property type="entry name" value="GLUCOSE TRANSPORT TRANSCRIPTION REGULATOR RGT1-RELATED"/>
    <property type="match status" value="1"/>
</dbReference>
<feature type="region of interest" description="Disordered" evidence="6">
    <location>
        <begin position="335"/>
        <end position="389"/>
    </location>
</feature>
<dbReference type="InterPro" id="IPR050797">
    <property type="entry name" value="Carb_Metab_Trans_Reg"/>
</dbReference>
<keyword evidence="1" id="KW-0479">Metal-binding</keyword>
<dbReference type="AlphaFoldDB" id="A0A316VR37"/>
<evidence type="ECO:0000256" key="2">
    <source>
        <dbReference type="ARBA" id="ARBA00023015"/>
    </source>
</evidence>
<keyword evidence="4" id="KW-0804">Transcription</keyword>
<dbReference type="GO" id="GO:0000981">
    <property type="term" value="F:DNA-binding transcription factor activity, RNA polymerase II-specific"/>
    <property type="evidence" value="ECO:0007669"/>
    <property type="project" value="InterPro"/>
</dbReference>
<organism evidence="8 9">
    <name type="scientific">Ceraceosorus guamensis</name>
    <dbReference type="NCBI Taxonomy" id="1522189"/>
    <lineage>
        <taxon>Eukaryota</taxon>
        <taxon>Fungi</taxon>
        <taxon>Dikarya</taxon>
        <taxon>Basidiomycota</taxon>
        <taxon>Ustilaginomycotina</taxon>
        <taxon>Exobasidiomycetes</taxon>
        <taxon>Ceraceosorales</taxon>
        <taxon>Ceraceosoraceae</taxon>
        <taxon>Ceraceosorus</taxon>
    </lineage>
</organism>
<protein>
    <recommendedName>
        <fullName evidence="7">Zn(2)-C6 fungal-type domain-containing protein</fullName>
    </recommendedName>
</protein>
<keyword evidence="9" id="KW-1185">Reference proteome</keyword>
<dbReference type="PROSITE" id="PS00463">
    <property type="entry name" value="ZN2_CY6_FUNGAL_1"/>
    <property type="match status" value="1"/>
</dbReference>
<evidence type="ECO:0000256" key="6">
    <source>
        <dbReference type="SAM" id="MobiDB-lite"/>
    </source>
</evidence>
<evidence type="ECO:0000256" key="5">
    <source>
        <dbReference type="ARBA" id="ARBA00023242"/>
    </source>
</evidence>
<accession>A0A316VR37</accession>
<sequence>MLEDEEVDDALQDRASKKPKLQRRQGVTCDACRSKHLRCDLLERRVGRGLSPNPENGNMNGVKCTRCIDKDLDCTKNHAPPSRRYPRPSRTGKRIEQARLLHGSIANAEASRTSPLILATEPYTLASANRGESKLASSVMASSVSLRLLTCFFATAHIQLPVVDLAHFSFRYNWARGDPRVMSIMSNGGSQEESIPSAPLVTPGLHLKIWPETGESTISTPATAQALMAAMHAWAACYTDLPLAFGSHAQSLGFHSPDNGGIPSSGISGIAMGAPDAAVLPGGRRPKRKQGVACDTCRLRRVRCDVTEREPGMGCSRCEDKRIICTQEYINTKRKSAVQGNEVSGSTPHTSAGKQSASESSSPQWRDQSELGPDSWKDRGKGEENRVWVEGRPEATAKYAAGRAKELLRFGQARRAFCQEMLSKAIEMVHKHDLLRKPSVETIQCLLILAQVVDRADPASSPLFTNAAARHLTALNLEQPCEVHEQDQAAVEGLIMRMQSTRVYCSAWTYSSLVSMLSRATPHYKADRAIGIQGGASASSAARSGIETPSPPGGMQLSGEMGMSFCLLALVQIGALARFVTKHIDSPLPTGSSLVIGPQERFGKRMTAADVHRLQKACNALWNSQQSLLLFFDRCTDAARAQMDRLTGFQPLTWIATIKVAAGMLDLAVYRILGERFHVQNAYVAAMSQAFPGASTSEDAGHAAALGHLLHRARERTLLSCRSIAHLVEFLLPKRVFQTGGTIFSSFSAVAQFLIRTPPTTTADMGTEGLDEDFCQPDATAAATSAHIDPRQLSGEARALSPSHFDAADGSAEMSSEAKLVSQIAVSRTEQLGPYDAAAKAREVGAVLEGLAQLGYAFDLSEQVASLEHLLAITQQQELQSQQQHLKHLAEQQQHLDLSTAFHA</sequence>
<keyword evidence="5" id="KW-0539">Nucleus</keyword>
<evidence type="ECO:0000256" key="1">
    <source>
        <dbReference type="ARBA" id="ARBA00022723"/>
    </source>
</evidence>
<feature type="compositionally biased region" description="Basic and acidic residues" evidence="6">
    <location>
        <begin position="375"/>
        <end position="389"/>
    </location>
</feature>
<feature type="domain" description="Zn(2)-C6 fungal-type" evidence="7">
    <location>
        <begin position="293"/>
        <end position="327"/>
    </location>
</feature>
<feature type="compositionally biased region" description="Low complexity" evidence="6">
    <location>
        <begin position="351"/>
        <end position="362"/>
    </location>
</feature>
<dbReference type="SUPFAM" id="SSF57701">
    <property type="entry name" value="Zn2/Cys6 DNA-binding domain"/>
    <property type="match status" value="2"/>
</dbReference>
<keyword evidence="3" id="KW-0238">DNA-binding</keyword>
<feature type="compositionally biased region" description="Polar residues" evidence="6">
    <location>
        <begin position="338"/>
        <end position="350"/>
    </location>
</feature>
<dbReference type="InterPro" id="IPR036864">
    <property type="entry name" value="Zn2-C6_fun-type_DNA-bd_sf"/>
</dbReference>
<dbReference type="SMART" id="SM00066">
    <property type="entry name" value="GAL4"/>
    <property type="match status" value="2"/>
</dbReference>
<feature type="domain" description="Zn(2)-C6 fungal-type" evidence="7">
    <location>
        <begin position="28"/>
        <end position="76"/>
    </location>
</feature>
<dbReference type="Proteomes" id="UP000245783">
    <property type="component" value="Unassembled WGS sequence"/>
</dbReference>
<gene>
    <name evidence="8" type="ORF">IE81DRAFT_293922</name>
</gene>
<dbReference type="Gene3D" id="4.10.240.10">
    <property type="entry name" value="Zn(2)-C6 fungal-type DNA-binding domain"/>
    <property type="match status" value="2"/>
</dbReference>
<name>A0A316VR37_9BASI</name>
<dbReference type="GO" id="GO:0003677">
    <property type="term" value="F:DNA binding"/>
    <property type="evidence" value="ECO:0007669"/>
    <property type="project" value="UniProtKB-KW"/>
</dbReference>
<dbReference type="GeneID" id="37033898"/>
<dbReference type="OrthoDB" id="39175at2759"/>
<dbReference type="PANTHER" id="PTHR31668">
    <property type="entry name" value="GLUCOSE TRANSPORT TRANSCRIPTION REGULATOR RGT1-RELATED-RELATED"/>
    <property type="match status" value="1"/>
</dbReference>
<dbReference type="EMBL" id="KZ819431">
    <property type="protein sequence ID" value="PWN40077.1"/>
    <property type="molecule type" value="Genomic_DNA"/>
</dbReference>
<evidence type="ECO:0000259" key="7">
    <source>
        <dbReference type="PROSITE" id="PS50048"/>
    </source>
</evidence>
<evidence type="ECO:0000256" key="3">
    <source>
        <dbReference type="ARBA" id="ARBA00023125"/>
    </source>
</evidence>
<evidence type="ECO:0000313" key="8">
    <source>
        <dbReference type="EMBL" id="PWN40077.1"/>
    </source>
</evidence>
<dbReference type="PROSITE" id="PS50048">
    <property type="entry name" value="ZN2_CY6_FUNGAL_2"/>
    <property type="match status" value="2"/>
</dbReference>
<dbReference type="InterPro" id="IPR001138">
    <property type="entry name" value="Zn2Cys6_DnaBD"/>
</dbReference>
<proteinExistence type="predicted"/>
<feature type="region of interest" description="Disordered" evidence="6">
    <location>
        <begin position="1"/>
        <end position="25"/>
    </location>
</feature>
<reference evidence="8 9" key="1">
    <citation type="journal article" date="2018" name="Mol. Biol. Evol.">
        <title>Broad Genomic Sampling Reveals a Smut Pathogenic Ancestry of the Fungal Clade Ustilaginomycotina.</title>
        <authorList>
            <person name="Kijpornyongpan T."/>
            <person name="Mondo S.J."/>
            <person name="Barry K."/>
            <person name="Sandor L."/>
            <person name="Lee J."/>
            <person name="Lipzen A."/>
            <person name="Pangilinan J."/>
            <person name="LaButti K."/>
            <person name="Hainaut M."/>
            <person name="Henrissat B."/>
            <person name="Grigoriev I.V."/>
            <person name="Spatafora J.W."/>
            <person name="Aime M.C."/>
        </authorList>
    </citation>
    <scope>NUCLEOTIDE SEQUENCE [LARGE SCALE GENOMIC DNA]</scope>
    <source>
        <strain evidence="8 9">MCA 4658</strain>
    </source>
</reference>